<evidence type="ECO:0000256" key="5">
    <source>
        <dbReference type="ARBA" id="ARBA00022989"/>
    </source>
</evidence>
<evidence type="ECO:0000256" key="9">
    <source>
        <dbReference type="ARBA" id="ARBA00023315"/>
    </source>
</evidence>
<keyword evidence="5 11" id="KW-1133">Transmembrane helix</keyword>
<keyword evidence="6 11" id="KW-0472">Membrane</keyword>
<comment type="caution">
    <text evidence="15">The sequence shown here is derived from an EMBL/GenBank/DDBJ whole genome shotgun (WGS) entry which is preliminary data.</text>
</comment>
<evidence type="ECO:0000256" key="1">
    <source>
        <dbReference type="ARBA" id="ARBA00004141"/>
    </source>
</evidence>
<feature type="compositionally biased region" description="Acidic residues" evidence="13">
    <location>
        <begin position="403"/>
        <end position="416"/>
    </location>
</feature>
<dbReference type="EMBL" id="JAGTJR010000005">
    <property type="protein sequence ID" value="KAH7060826.1"/>
    <property type="molecule type" value="Genomic_DNA"/>
</dbReference>
<feature type="compositionally biased region" description="Acidic residues" evidence="13">
    <location>
        <begin position="432"/>
        <end position="443"/>
    </location>
</feature>
<keyword evidence="9 11" id="KW-0012">Acyltransferase</keyword>
<sequence>MGAFSASSLAVPAVLVLIAVLGYTSQYLYQHLEPGPLEKDRAVTFNVLLACLLVSFTRACLTDPGRVPNGWVPQPVRVHGEDKPVKEKDEDAPTIRPRWCSKCDAPKPPRAHHCKTCGRCIPKMDHHCPWLANCVSHTTYPHFLRTLIYATSALAYNAYLLYPRAAVVWNKRHLPSVRYAFCSSCPAPLTHHPHAHQQYLGPTTPQLAHLFVLLVVNSLTLFAVAIMTLRFVYMFAQNVTTIETWEIERHETLLRRARYLGGFLDGPDGKRIRIKKQEFPYDIGIFANMAQAMGTANVLSWLWPFAATPPNETGLNFAVNGFEDLTVTWPPPDPDRMPLPKRSFNPDDAFTHRVPDLDDQHAMAAFKQRQQEDFKRWEGGGLQKRRPFHKRMGNAAERNGEIASDDESPSEDGDGEEAWRNSEGERLRDFGVDEEAEFYDEDDVPLSELIRRKKAATARDGES</sequence>
<feature type="transmembrane region" description="Helical" evidence="11 12">
    <location>
        <begin position="210"/>
        <end position="233"/>
    </location>
</feature>
<evidence type="ECO:0000259" key="14">
    <source>
        <dbReference type="Pfam" id="PF01529"/>
    </source>
</evidence>
<dbReference type="Proteomes" id="UP000774617">
    <property type="component" value="Unassembled WGS sequence"/>
</dbReference>
<dbReference type="PANTHER" id="PTHR12246">
    <property type="entry name" value="PALMITOYLTRANSFERASE ZDHHC16"/>
    <property type="match status" value="1"/>
</dbReference>
<comment type="domain">
    <text evidence="11 12">The DHHC domain is required for palmitoyltransferase activity.</text>
</comment>
<gene>
    <name evidence="11" type="primary">PFA4</name>
    <name evidence="15" type="ORF">B0J12DRAFT_696157</name>
</gene>
<comment type="function">
    <text evidence="11">Mediates the reversible addition of palmitate to target proteins, thereby regulating their membrane association and biological function.</text>
</comment>
<dbReference type="InterPro" id="IPR039859">
    <property type="entry name" value="PFA4/ZDH16/20/ERF2-like"/>
</dbReference>
<evidence type="ECO:0000256" key="6">
    <source>
        <dbReference type="ARBA" id="ARBA00023136"/>
    </source>
</evidence>
<keyword evidence="4 11" id="KW-0256">Endoplasmic reticulum</keyword>
<dbReference type="EC" id="2.3.1.225" evidence="11"/>
<dbReference type="PROSITE" id="PS50216">
    <property type="entry name" value="DHHC"/>
    <property type="match status" value="1"/>
</dbReference>
<evidence type="ECO:0000256" key="10">
    <source>
        <dbReference type="ARBA" id="ARBA00048048"/>
    </source>
</evidence>
<evidence type="ECO:0000256" key="4">
    <source>
        <dbReference type="ARBA" id="ARBA00022824"/>
    </source>
</evidence>
<accession>A0ABQ8GME8</accession>
<evidence type="ECO:0000313" key="16">
    <source>
        <dbReference type="Proteomes" id="UP000774617"/>
    </source>
</evidence>
<evidence type="ECO:0000256" key="7">
    <source>
        <dbReference type="ARBA" id="ARBA00023139"/>
    </source>
</evidence>
<keyword evidence="3 11" id="KW-0812">Transmembrane</keyword>
<dbReference type="Pfam" id="PF01529">
    <property type="entry name" value="DHHC"/>
    <property type="match status" value="1"/>
</dbReference>
<proteinExistence type="inferred from homology"/>
<comment type="subcellular location">
    <subcellularLocation>
        <location evidence="11">Endoplasmic reticulum membrane</location>
        <topology evidence="11">Multi-pass membrane protein</topology>
    </subcellularLocation>
    <subcellularLocation>
        <location evidence="1">Membrane</location>
        <topology evidence="1">Multi-pass membrane protein</topology>
    </subcellularLocation>
</comment>
<name>A0ABQ8GME8_9PEZI</name>
<comment type="catalytic activity">
    <reaction evidence="10 11 12">
        <text>L-cysteinyl-[protein] + hexadecanoyl-CoA = S-hexadecanoyl-L-cysteinyl-[protein] + CoA</text>
        <dbReference type="Rhea" id="RHEA:36683"/>
        <dbReference type="Rhea" id="RHEA-COMP:10131"/>
        <dbReference type="Rhea" id="RHEA-COMP:11032"/>
        <dbReference type="ChEBI" id="CHEBI:29950"/>
        <dbReference type="ChEBI" id="CHEBI:57287"/>
        <dbReference type="ChEBI" id="CHEBI:57379"/>
        <dbReference type="ChEBI" id="CHEBI:74151"/>
        <dbReference type="EC" id="2.3.1.225"/>
    </reaction>
</comment>
<evidence type="ECO:0000256" key="8">
    <source>
        <dbReference type="ARBA" id="ARBA00023288"/>
    </source>
</evidence>
<evidence type="ECO:0000256" key="2">
    <source>
        <dbReference type="ARBA" id="ARBA00022679"/>
    </source>
</evidence>
<evidence type="ECO:0000256" key="3">
    <source>
        <dbReference type="ARBA" id="ARBA00022692"/>
    </source>
</evidence>
<feature type="region of interest" description="Disordered" evidence="13">
    <location>
        <begin position="377"/>
        <end position="443"/>
    </location>
</feature>
<feature type="compositionally biased region" description="Basic and acidic residues" evidence="13">
    <location>
        <begin position="417"/>
        <end position="431"/>
    </location>
</feature>
<protein>
    <recommendedName>
        <fullName evidence="11">Palmitoyltransferase PFA4</fullName>
        <ecNumber evidence="11">2.3.1.225</ecNumber>
    </recommendedName>
    <alternativeName>
        <fullName evidence="11">Protein S-acyltransferase</fullName>
        <shortName evidence="11">PAT</shortName>
    </alternativeName>
    <alternativeName>
        <fullName evidence="11">Protein fatty acyltransferase 4</fullName>
    </alternativeName>
</protein>
<evidence type="ECO:0000256" key="11">
    <source>
        <dbReference type="HAMAP-Rule" id="MF_03199"/>
    </source>
</evidence>
<feature type="domain" description="Palmitoyltransferase DHHC" evidence="14">
    <location>
        <begin position="96"/>
        <end position="246"/>
    </location>
</feature>
<comment type="caution">
    <text evidence="11 12">Lacks conserved residue(s) required for the propagation of feature annotation.</text>
</comment>
<keyword evidence="16" id="KW-1185">Reference proteome</keyword>
<evidence type="ECO:0000313" key="15">
    <source>
        <dbReference type="EMBL" id="KAH7060826.1"/>
    </source>
</evidence>
<evidence type="ECO:0000256" key="12">
    <source>
        <dbReference type="RuleBase" id="RU079119"/>
    </source>
</evidence>
<feature type="active site" description="S-palmitoyl cysteine intermediate" evidence="11">
    <location>
        <position position="128"/>
    </location>
</feature>
<keyword evidence="7 11" id="KW-0564">Palmitate</keyword>
<dbReference type="InterPro" id="IPR001594">
    <property type="entry name" value="Palmitoyltrfase_DHHC"/>
</dbReference>
<comment type="similarity">
    <text evidence="11">Belongs to the DHHC palmitoyltransferase family. PFA4 subfamily.</text>
</comment>
<keyword evidence="8 11" id="KW-0449">Lipoprotein</keyword>
<evidence type="ECO:0000256" key="13">
    <source>
        <dbReference type="SAM" id="MobiDB-lite"/>
    </source>
</evidence>
<dbReference type="InterPro" id="IPR033682">
    <property type="entry name" value="PFA4"/>
</dbReference>
<dbReference type="HAMAP" id="MF_03199">
    <property type="entry name" value="DHHC_PAT_PFA4"/>
    <property type="match status" value="1"/>
</dbReference>
<reference evidence="15 16" key="1">
    <citation type="journal article" date="2021" name="Nat. Commun.">
        <title>Genetic determinants of endophytism in the Arabidopsis root mycobiome.</title>
        <authorList>
            <person name="Mesny F."/>
            <person name="Miyauchi S."/>
            <person name="Thiergart T."/>
            <person name="Pickel B."/>
            <person name="Atanasova L."/>
            <person name="Karlsson M."/>
            <person name="Huettel B."/>
            <person name="Barry K.W."/>
            <person name="Haridas S."/>
            <person name="Chen C."/>
            <person name="Bauer D."/>
            <person name="Andreopoulos W."/>
            <person name="Pangilinan J."/>
            <person name="LaButti K."/>
            <person name="Riley R."/>
            <person name="Lipzen A."/>
            <person name="Clum A."/>
            <person name="Drula E."/>
            <person name="Henrissat B."/>
            <person name="Kohler A."/>
            <person name="Grigoriev I.V."/>
            <person name="Martin F.M."/>
            <person name="Hacquard S."/>
        </authorList>
    </citation>
    <scope>NUCLEOTIDE SEQUENCE [LARGE SCALE GENOMIC DNA]</scope>
    <source>
        <strain evidence="15 16">MPI-SDFR-AT-0080</strain>
    </source>
</reference>
<keyword evidence="2 11" id="KW-0808">Transferase</keyword>
<feature type="compositionally biased region" description="Basic residues" evidence="13">
    <location>
        <begin position="383"/>
        <end position="392"/>
    </location>
</feature>
<organism evidence="15 16">
    <name type="scientific">Macrophomina phaseolina</name>
    <dbReference type="NCBI Taxonomy" id="35725"/>
    <lineage>
        <taxon>Eukaryota</taxon>
        <taxon>Fungi</taxon>
        <taxon>Dikarya</taxon>
        <taxon>Ascomycota</taxon>
        <taxon>Pezizomycotina</taxon>
        <taxon>Dothideomycetes</taxon>
        <taxon>Dothideomycetes incertae sedis</taxon>
        <taxon>Botryosphaeriales</taxon>
        <taxon>Botryosphaeriaceae</taxon>
        <taxon>Macrophomina</taxon>
    </lineage>
</organism>